<feature type="compositionally biased region" description="Gly residues" evidence="4">
    <location>
        <begin position="351"/>
        <end position="362"/>
    </location>
</feature>
<feature type="region of interest" description="Disordered" evidence="4">
    <location>
        <begin position="1982"/>
        <end position="2015"/>
    </location>
</feature>
<feature type="compositionally biased region" description="Low complexity" evidence="4">
    <location>
        <begin position="2262"/>
        <end position="2272"/>
    </location>
</feature>
<gene>
    <name evidence="5" type="ORF">Cvel_1147</name>
</gene>
<feature type="compositionally biased region" description="Basic and acidic residues" evidence="4">
    <location>
        <begin position="269"/>
        <end position="286"/>
    </location>
</feature>
<feature type="compositionally biased region" description="Basic and acidic residues" evidence="4">
    <location>
        <begin position="2189"/>
        <end position="2205"/>
    </location>
</feature>
<dbReference type="InterPro" id="IPR002110">
    <property type="entry name" value="Ankyrin_rpt"/>
</dbReference>
<name>A0A0G4HM58_9ALVE</name>
<keyword evidence="2 3" id="KW-0040">ANK repeat</keyword>
<dbReference type="Pfam" id="PF12796">
    <property type="entry name" value="Ank_2"/>
    <property type="match status" value="1"/>
</dbReference>
<feature type="region of interest" description="Disordered" evidence="4">
    <location>
        <begin position="460"/>
        <end position="536"/>
    </location>
</feature>
<evidence type="ECO:0000256" key="1">
    <source>
        <dbReference type="ARBA" id="ARBA00022737"/>
    </source>
</evidence>
<feature type="compositionally biased region" description="Pro residues" evidence="4">
    <location>
        <begin position="1600"/>
        <end position="1614"/>
    </location>
</feature>
<feature type="compositionally biased region" description="Gly residues" evidence="4">
    <location>
        <begin position="465"/>
        <end position="475"/>
    </location>
</feature>
<dbReference type="EMBL" id="CDMZ01003136">
    <property type="protein sequence ID" value="CEM45232.1"/>
    <property type="molecule type" value="Genomic_DNA"/>
</dbReference>
<feature type="compositionally biased region" description="Basic and acidic residues" evidence="4">
    <location>
        <begin position="1630"/>
        <end position="1639"/>
    </location>
</feature>
<reference evidence="5" key="1">
    <citation type="submission" date="2014-11" db="EMBL/GenBank/DDBJ databases">
        <authorList>
            <person name="Otto D Thomas"/>
            <person name="Naeem Raeece"/>
        </authorList>
    </citation>
    <scope>NUCLEOTIDE SEQUENCE</scope>
</reference>
<dbReference type="PANTHER" id="PTHR24171:SF11">
    <property type="entry name" value="26S PROTEASOME NON-ATPASE REGULATORY SUBUNIT 10"/>
    <property type="match status" value="1"/>
</dbReference>
<dbReference type="Gene3D" id="1.25.40.20">
    <property type="entry name" value="Ankyrin repeat-containing domain"/>
    <property type="match status" value="1"/>
</dbReference>
<feature type="compositionally biased region" description="Low complexity" evidence="4">
    <location>
        <begin position="1911"/>
        <end position="1929"/>
    </location>
</feature>
<feature type="region of interest" description="Disordered" evidence="4">
    <location>
        <begin position="2069"/>
        <end position="2132"/>
    </location>
</feature>
<feature type="region of interest" description="Disordered" evidence="4">
    <location>
        <begin position="1559"/>
        <end position="1647"/>
    </location>
</feature>
<feature type="region of interest" description="Disordered" evidence="4">
    <location>
        <begin position="1825"/>
        <end position="1861"/>
    </location>
</feature>
<feature type="repeat" description="ANK" evidence="3">
    <location>
        <begin position="157"/>
        <end position="189"/>
    </location>
</feature>
<feature type="compositionally biased region" description="Polar residues" evidence="4">
    <location>
        <begin position="997"/>
        <end position="1006"/>
    </location>
</feature>
<dbReference type="InterPro" id="IPR036770">
    <property type="entry name" value="Ankyrin_rpt-contain_sf"/>
</dbReference>
<dbReference type="VEuPathDB" id="CryptoDB:Cvel_1147"/>
<proteinExistence type="predicted"/>
<feature type="compositionally biased region" description="Low complexity" evidence="4">
    <location>
        <begin position="974"/>
        <end position="991"/>
    </location>
</feature>
<dbReference type="PROSITE" id="PS50088">
    <property type="entry name" value="ANK_REPEAT"/>
    <property type="match status" value="2"/>
</dbReference>
<feature type="region of interest" description="Disordered" evidence="4">
    <location>
        <begin position="2169"/>
        <end position="2344"/>
    </location>
</feature>
<feature type="region of interest" description="Disordered" evidence="4">
    <location>
        <begin position="1"/>
        <end position="22"/>
    </location>
</feature>
<dbReference type="PROSITE" id="PS50297">
    <property type="entry name" value="ANK_REP_REGION"/>
    <property type="match status" value="2"/>
</dbReference>
<dbReference type="GO" id="GO:0004842">
    <property type="term" value="F:ubiquitin-protein transferase activity"/>
    <property type="evidence" value="ECO:0007669"/>
    <property type="project" value="TreeGrafter"/>
</dbReference>
<feature type="compositionally biased region" description="Pro residues" evidence="4">
    <location>
        <begin position="1575"/>
        <end position="1592"/>
    </location>
</feature>
<feature type="compositionally biased region" description="Low complexity" evidence="4">
    <location>
        <begin position="717"/>
        <end position="727"/>
    </location>
</feature>
<evidence type="ECO:0000256" key="3">
    <source>
        <dbReference type="PROSITE-ProRule" id="PRU00023"/>
    </source>
</evidence>
<feature type="region of interest" description="Disordered" evidence="4">
    <location>
        <begin position="657"/>
        <end position="736"/>
    </location>
</feature>
<feature type="compositionally biased region" description="Low complexity" evidence="4">
    <location>
        <begin position="1346"/>
        <end position="1355"/>
    </location>
</feature>
<feature type="region of interest" description="Disordered" evidence="4">
    <location>
        <begin position="859"/>
        <end position="908"/>
    </location>
</feature>
<organism evidence="5">
    <name type="scientific">Chromera velia CCMP2878</name>
    <dbReference type="NCBI Taxonomy" id="1169474"/>
    <lineage>
        <taxon>Eukaryota</taxon>
        <taxon>Sar</taxon>
        <taxon>Alveolata</taxon>
        <taxon>Colpodellida</taxon>
        <taxon>Chromeraceae</taxon>
        <taxon>Chromera</taxon>
    </lineage>
</organism>
<feature type="compositionally biased region" description="Polar residues" evidence="4">
    <location>
        <begin position="1739"/>
        <end position="1753"/>
    </location>
</feature>
<feature type="compositionally biased region" description="Basic and acidic residues" evidence="4">
    <location>
        <begin position="863"/>
        <end position="879"/>
    </location>
</feature>
<feature type="compositionally biased region" description="Basic and acidic residues" evidence="4">
    <location>
        <begin position="2215"/>
        <end position="2226"/>
    </location>
</feature>
<feature type="compositionally biased region" description="Low complexity" evidence="4">
    <location>
        <begin position="657"/>
        <end position="669"/>
    </location>
</feature>
<feature type="compositionally biased region" description="Polar residues" evidence="4">
    <location>
        <begin position="399"/>
        <end position="415"/>
    </location>
</feature>
<feature type="compositionally biased region" description="Low complexity" evidence="4">
    <location>
        <begin position="1661"/>
        <end position="1673"/>
    </location>
</feature>
<feature type="compositionally biased region" description="Basic and acidic residues" evidence="4">
    <location>
        <begin position="1755"/>
        <end position="1782"/>
    </location>
</feature>
<feature type="compositionally biased region" description="Basic and acidic residues" evidence="4">
    <location>
        <begin position="1830"/>
        <end position="1851"/>
    </location>
</feature>
<feature type="region of interest" description="Disordered" evidence="4">
    <location>
        <begin position="961"/>
        <end position="1077"/>
    </location>
</feature>
<feature type="region of interest" description="Disordered" evidence="4">
    <location>
        <begin position="1337"/>
        <end position="1362"/>
    </location>
</feature>
<feature type="compositionally biased region" description="Acidic residues" evidence="4">
    <location>
        <begin position="257"/>
        <end position="267"/>
    </location>
</feature>
<protein>
    <submittedName>
        <fullName evidence="5">Uncharacterized protein</fullName>
    </submittedName>
</protein>
<dbReference type="SUPFAM" id="SSF48403">
    <property type="entry name" value="Ankyrin repeat"/>
    <property type="match status" value="1"/>
</dbReference>
<dbReference type="PANTHER" id="PTHR24171">
    <property type="entry name" value="ANKYRIN REPEAT DOMAIN-CONTAINING PROTEIN 39-RELATED"/>
    <property type="match status" value="1"/>
</dbReference>
<dbReference type="SMART" id="SM00248">
    <property type="entry name" value="ANK"/>
    <property type="match status" value="4"/>
</dbReference>
<feature type="compositionally biased region" description="Basic and acidic residues" evidence="4">
    <location>
        <begin position="13"/>
        <end position="22"/>
    </location>
</feature>
<keyword evidence="1" id="KW-0677">Repeat</keyword>
<evidence type="ECO:0000256" key="4">
    <source>
        <dbReference type="SAM" id="MobiDB-lite"/>
    </source>
</evidence>
<sequence>MRDQIGNETDPTGEQRRLETRERTEKLFAACRQGDVEMVGALVRRPPSMESTRGVWGPSLSTASVSVNVRDAARWTPLMVAASEGHASVVRFLLSLSVEGATSPNETDSPPPPWFKAMKAKGGKVQVSPQRAAPQAANQLGVSAGSGSILKDASGPFGWTALHLAASRNRTECVKILCENGCNVDAADMEGHTALHAAVSAGHEACVNALLKAGASPAAANKFGETPSDIARQFERPKMEALLLEWKEKAAKAQADADAEAAAEAGEDGTAREKKESKVDSREREKARRLLHSDYGEGTEACYLYVYLPLLRCWFYKKRRVRVGPPVALSSCAVASFEGEGQRENPVSVGMPGGYNETGGGRRQGEGVEREKSGSIRGRRGASGETEKDKERSSAVAATGSTTQDRGGSFLQSGASSRFPSEVAFEVDASADEAAWHPVTVDRHPSSPFSVLASFSSHLSTSIGTAGGPAVGGGPVQPQTKKEKGAASLGGKGKSWGAKLKEKEKEGGAQTRASPPQSPISGPLSRQSKFERESQKAKQIVTVPLYLLNPSNFGDRNGKARARRCIGRTCALWRLEDLMERVQTHCEVAACLEAWRHLQAQKAVRATRGPDGKMRTGAPAETEAARHLQFSLIAHPRAYLLLLVDRVPLPTVSGAVPGEPEGAAAPAVTPGGGIFPDGGAAHSTGASFEGPHWPSDPSTNVSRGASVPTGAGAGRHPGASPSLSALATGGGGPSASPPPVAGLHFHRWPHSQGPQLPSPGNSYAGASITPQRSQRLRAQLQARASLLGQRVGGGGLLEGGGGDEGDSAGASALRANAATITAASNLRTVLLERASSGGNARLLPGGSRQNRITEIGGMGGELESQRRELEEAEKGDTGGRRARANTGGSDEIGRTSRPRGSHLGGVGGGGLFGLSNRLPPSSQGAASFAFSASGIVSRAAETHDARVEELKKALTVARDPAFEASPTGSPLSLSDAAQGGAASTAAQAEASGDGGTERQQTAQGGSRTKARGRTWGEILGRSGEGRGIGRLPTASSGHAEREGKNSVGPEGAGGGGSGNKAESGGEKVESEKETGDRDLLPSPLLWLMVEDIDRQGTSLEEVLNLQPWGPHRSSPLARLELEPSRNAFERDDILQAGGILGGSGAVALPFETFCLPYVQHRQQQQQLRLTPWADGSLLSGPPQDPFNRLHSPSFMESIRMRDANVLSIAARAPGAPAASLALLRQQQQKQMLPDHLRANAVTLTPFLAPRAPAQARAFAEWPTAGMNSSDGQARGRTHGLTALQESGGANFAAAKSAQPGANGAGVADEFRQLNTQTFTYGESREAARSLAEALAARGQHQPPPGGHMMMSSSGGAPPPSPVESIPHHLSADSQLRLQQRRNFQDFIRRQWEGGGPLLSRQGTAGRGGSPVPISSALDTRAGLMLHRNRMEAVKLRTSGRDEPSGGQLAPPRRRFLSADASADSHLQMNAVTVDGTSRIGVGAAFAAQAGLDPRRSSAQTGEGEAAKKGLAVSDRQQGGEGPSKLPNDFLGRLPKPQPKPKPKAKTQTALSLLFSEDAQGAGEEGENATKQDPQVSPPPSASPSGSPSPPVPAAEAKTSPVPPVPPEGTPPEPPEPQRDKGAAGGAGTEKQVEKEKEKTAGGALPVPATLATRIAGFFSSSHSHTGVSVSAAANTHHAGHQRQGGKAPKAAESIPPSSAIASPAPSEAASGASKAPPPARASSAGQEKGAEKDEGGAQGTLSRSRSAASNAELSNADRREVRQKERERVRAEALAEDRKSERPPVGSSEWLSAAALFWLALLEIAAQSPCTPVWGIPFGGLPPPVASSAEESKRAEEGERRGSVRFARDEGGTSFGDAGGETDKERELLQRFANLIHVTSGGTLALEGPVSGRAFVRTPTQAQRQQRHFTAPSKGASGAAGAPAVSSPPVSIRRIPGSILLFTGLRELRQAALEYQNPLASPLLPQTHTHSDRHGTLLAAGASAWGGHPQQPPNFFPESATGEQSSPRRASVASDGSDLLHLLQRQRTESAAGQQQGSGAAAAPSPFLTASAPASAMSPAALILAAAPAAPGSPAPRRQTSHQSRPGAGPPAAGGDAGAHRRLRAPINSSHPHGLSPTPLSGAHEQPFGFVGADEGAEPAVEWLHWNTATLPARGQRRWGPHEACLRRSSLEERPSNGRAVASAHPRASLRDERDGPERLLHPPDPHSFGGDGMDGSRDRRHRTEVDPTATRWNLFGTDEQSRCEGGQVDSVHNSAHGENRGSVGSSGSPVVRASTSFPKVRGTQHGPKWGKGRKGRTSPSVGDQRLGGQAQGAGGWPQPGETPRGLPNSQSLSGKGHQKCEVM</sequence>
<evidence type="ECO:0000313" key="5">
    <source>
        <dbReference type="EMBL" id="CEM45232.1"/>
    </source>
</evidence>
<feature type="compositionally biased region" description="Low complexity" evidence="4">
    <location>
        <begin position="1687"/>
        <end position="1725"/>
    </location>
</feature>
<dbReference type="Pfam" id="PF00023">
    <property type="entry name" value="Ank"/>
    <property type="match status" value="1"/>
</dbReference>
<dbReference type="GO" id="GO:0085020">
    <property type="term" value="P:protein K6-linked ubiquitination"/>
    <property type="evidence" value="ECO:0007669"/>
    <property type="project" value="TreeGrafter"/>
</dbReference>
<feature type="region of interest" description="Disordered" evidence="4">
    <location>
        <begin position="1910"/>
        <end position="1929"/>
    </location>
</feature>
<feature type="region of interest" description="Disordered" evidence="4">
    <location>
        <begin position="1490"/>
        <end position="1547"/>
    </location>
</feature>
<feature type="region of interest" description="Disordered" evidence="4">
    <location>
        <begin position="340"/>
        <end position="415"/>
    </location>
</feature>
<accession>A0A0G4HM58</accession>
<feature type="region of interest" description="Disordered" evidence="4">
    <location>
        <begin position="1661"/>
        <end position="1786"/>
    </location>
</feature>
<feature type="repeat" description="ANK" evidence="3">
    <location>
        <begin position="190"/>
        <end position="222"/>
    </location>
</feature>
<feature type="compositionally biased region" description="Basic and acidic residues" evidence="4">
    <location>
        <begin position="1063"/>
        <end position="1077"/>
    </location>
</feature>
<feature type="compositionally biased region" description="Polar residues" evidence="4">
    <location>
        <begin position="1"/>
        <end position="10"/>
    </location>
</feature>
<feature type="compositionally biased region" description="Basic and acidic residues" evidence="4">
    <location>
        <begin position="363"/>
        <end position="374"/>
    </location>
</feature>
<evidence type="ECO:0000256" key="2">
    <source>
        <dbReference type="ARBA" id="ARBA00023043"/>
    </source>
</evidence>
<feature type="region of interest" description="Disordered" evidence="4">
    <location>
        <begin position="255"/>
        <end position="286"/>
    </location>
</feature>
<feature type="region of interest" description="Disordered" evidence="4">
    <location>
        <begin position="1394"/>
        <end position="1414"/>
    </location>
</feature>